<reference evidence="3 4" key="1">
    <citation type="journal article" date="2018" name="Nat. Ecol. Evol.">
        <title>Pezizomycetes genomes reveal the molecular basis of ectomycorrhizal truffle lifestyle.</title>
        <authorList>
            <person name="Murat C."/>
            <person name="Payen T."/>
            <person name="Noel B."/>
            <person name="Kuo A."/>
            <person name="Morin E."/>
            <person name="Chen J."/>
            <person name="Kohler A."/>
            <person name="Krizsan K."/>
            <person name="Balestrini R."/>
            <person name="Da Silva C."/>
            <person name="Montanini B."/>
            <person name="Hainaut M."/>
            <person name="Levati E."/>
            <person name="Barry K.W."/>
            <person name="Belfiori B."/>
            <person name="Cichocki N."/>
            <person name="Clum A."/>
            <person name="Dockter R.B."/>
            <person name="Fauchery L."/>
            <person name="Guy J."/>
            <person name="Iotti M."/>
            <person name="Le Tacon F."/>
            <person name="Lindquist E.A."/>
            <person name="Lipzen A."/>
            <person name="Malagnac F."/>
            <person name="Mello A."/>
            <person name="Molinier V."/>
            <person name="Miyauchi S."/>
            <person name="Poulain J."/>
            <person name="Riccioni C."/>
            <person name="Rubini A."/>
            <person name="Sitrit Y."/>
            <person name="Splivallo R."/>
            <person name="Traeger S."/>
            <person name="Wang M."/>
            <person name="Zifcakova L."/>
            <person name="Wipf D."/>
            <person name="Zambonelli A."/>
            <person name="Paolocci F."/>
            <person name="Nowrousian M."/>
            <person name="Ottonello S."/>
            <person name="Baldrian P."/>
            <person name="Spatafora J.W."/>
            <person name="Henrissat B."/>
            <person name="Nagy L.G."/>
            <person name="Aury J.M."/>
            <person name="Wincker P."/>
            <person name="Grigoriev I.V."/>
            <person name="Bonfante P."/>
            <person name="Martin F.M."/>
        </authorList>
    </citation>
    <scope>NUCLEOTIDE SEQUENCE [LARGE SCALE GENOMIC DNA]</scope>
    <source>
        <strain evidence="3 4">CCBAS932</strain>
    </source>
</reference>
<dbReference type="InterPro" id="IPR045759">
    <property type="entry name" value="Ap4A_phos1/2_N"/>
</dbReference>
<dbReference type="GO" id="GO:0009117">
    <property type="term" value="P:nucleotide metabolic process"/>
    <property type="evidence" value="ECO:0007669"/>
    <property type="project" value="InterPro"/>
</dbReference>
<dbReference type="GO" id="GO:0005524">
    <property type="term" value="F:ATP binding"/>
    <property type="evidence" value="ECO:0007669"/>
    <property type="project" value="InterPro"/>
</dbReference>
<protein>
    <submittedName>
        <fullName evidence="3">Uncharacterized protein</fullName>
    </submittedName>
</protein>
<evidence type="ECO:0000313" key="3">
    <source>
        <dbReference type="EMBL" id="RPB16512.1"/>
    </source>
</evidence>
<dbReference type="AlphaFoldDB" id="A0A3N4L4T4"/>
<organism evidence="3 4">
    <name type="scientific">Morchella conica CCBAS932</name>
    <dbReference type="NCBI Taxonomy" id="1392247"/>
    <lineage>
        <taxon>Eukaryota</taxon>
        <taxon>Fungi</taxon>
        <taxon>Dikarya</taxon>
        <taxon>Ascomycota</taxon>
        <taxon>Pezizomycotina</taxon>
        <taxon>Pezizomycetes</taxon>
        <taxon>Pezizales</taxon>
        <taxon>Morchellaceae</taxon>
        <taxon>Morchella</taxon>
    </lineage>
</organism>
<feature type="non-terminal residue" evidence="3">
    <location>
        <position position="1"/>
    </location>
</feature>
<dbReference type="SUPFAM" id="SSF54197">
    <property type="entry name" value="HIT-like"/>
    <property type="match status" value="1"/>
</dbReference>
<evidence type="ECO:0000259" key="2">
    <source>
        <dbReference type="Pfam" id="PF19327"/>
    </source>
</evidence>
<dbReference type="InterPro" id="IPR043171">
    <property type="entry name" value="Ap4A_phos1/2-like"/>
</dbReference>
<dbReference type="Gene3D" id="3.30.428.70">
    <property type="match status" value="1"/>
</dbReference>
<dbReference type="Pfam" id="PF09830">
    <property type="entry name" value="ATP_transf"/>
    <property type="match status" value="1"/>
</dbReference>
<feature type="domain" description="Ap4A phosphorylase 1/2 N-terminal" evidence="2">
    <location>
        <begin position="36"/>
        <end position="114"/>
    </location>
</feature>
<proteinExistence type="predicted"/>
<dbReference type="OrthoDB" id="10267950at2759"/>
<dbReference type="Pfam" id="PF19327">
    <property type="entry name" value="Ap4A_phos_N"/>
    <property type="match status" value="1"/>
</dbReference>
<dbReference type="InterPro" id="IPR019200">
    <property type="entry name" value="ATP_adenylylTrfase_C"/>
</dbReference>
<dbReference type="InterPro" id="IPR036265">
    <property type="entry name" value="HIT-like_sf"/>
</dbReference>
<dbReference type="FunCoup" id="A0A3N4L4T4">
    <property type="interactions" value="205"/>
</dbReference>
<accession>A0A3N4L4T4</accession>
<dbReference type="PANTHER" id="PTHR38420:SF1">
    <property type="entry name" value="PUTATIVE (AFU_ORTHOLOGUE AFUA_5G14690)-RELATED"/>
    <property type="match status" value="1"/>
</dbReference>
<dbReference type="STRING" id="1392247.A0A3N4L4T4"/>
<dbReference type="InParanoid" id="A0A3N4L4T4"/>
<keyword evidence="4" id="KW-1185">Reference proteome</keyword>
<feature type="non-terminal residue" evidence="3">
    <location>
        <position position="242"/>
    </location>
</feature>
<dbReference type="Proteomes" id="UP000277580">
    <property type="component" value="Unassembled WGS sequence"/>
</dbReference>
<dbReference type="GO" id="GO:0003877">
    <property type="term" value="F:ATP:ADP adenylyltransferase activity"/>
    <property type="evidence" value="ECO:0007669"/>
    <property type="project" value="InterPro"/>
</dbReference>
<dbReference type="InterPro" id="IPR009163">
    <property type="entry name" value="Ap4A_phos1/2"/>
</dbReference>
<evidence type="ECO:0000313" key="4">
    <source>
        <dbReference type="Proteomes" id="UP000277580"/>
    </source>
</evidence>
<evidence type="ECO:0000259" key="1">
    <source>
        <dbReference type="Pfam" id="PF09830"/>
    </source>
</evidence>
<dbReference type="EMBL" id="ML119108">
    <property type="protein sequence ID" value="RPB16512.1"/>
    <property type="molecule type" value="Genomic_DNA"/>
</dbReference>
<feature type="domain" description="ATP adenylyltransferase C-terminal" evidence="1">
    <location>
        <begin position="138"/>
        <end position="239"/>
    </location>
</feature>
<dbReference type="PANTHER" id="PTHR38420">
    <property type="entry name" value="AP-4-A PHOSPHORYLASE II"/>
    <property type="match status" value="1"/>
</dbReference>
<gene>
    <name evidence="3" type="ORF">P167DRAFT_532063</name>
</gene>
<sequence>ILPLFSRKPNDITTTPPKSHTRTALSTIPPSHIITTSTAPHFRIILNKFCAVENQVLLISIAPRFQTEPLDADELAVVGTVLRRLGKEQIAFYNCGKESGASQPHKHVQVVALGEAAFGGLYPGRVERREDGGLTHHPDVPYTHFIAHPPPKATGKQLHHLFAALLAATKRALGNPEMPHYNFLMTTEWMVMVPRTRGECDGVGVNSLGMMGVLWLGDDEQLEVWKGIGFDEFLGRVGVRKI</sequence>
<name>A0A3N4L4T4_9PEZI</name>